<sequence length="1069" mass="117925">MAQNPRDQSLQNGMFDNANDGFNYNNFYSHGQGYGANLTADSDLSDPHSQYNTAAYQHTPAWQHPVASTSYASPHQNPSAFVNPSARSYFAVTPPTSSSTPFQNNNPYASHGLQQQQYSHSLDPSMVTSVGEHGRSFGQTMPMYSSAAPSTTIAPAALHANAYLNGNRPVQTPPTQLSNQFQQPGTVSTMLKPPKAVTEGEFKMTPLQELLKATNSVKLHHYAALGRIPVDLPINKATIPQYIPRKSQNELLLMSGADPSLKAKIAKRTKKIHVPKYRPNIAGQSPVSVSSESDSSDYDSDSDYDSEPEPEKFPLPGDRPQDAIGATRYDSAKAVFLPRNVYVENEALRLGLKNFWNLIKTIRERWNKDSEAVKEAADAKKDSELPMLRDRVKNQRDMMKVALDTAIEFGHQDLIRASGTAKPFMMTIKSFLLERNREDDHDGPFTKTLFKYLSMSTGLNNEIVEELGLNKIFTRFSKRGDAEVKALVTKINENVVAESKKKKENEPVSTGSPKPVKNDTKVELVAGVKRPRPADGATTAQPAKRISSGPVAHNGKDSAAAKLGLLKRPGSVTGDKTSTATAATKPKSIAKPSTNFFSSLQSASKKPGTALNANSTAKAKLNLNGAAEKKAAVAPAAPMKSGFSFAETMANLAKAREPEVIKKPDDPKRPPETAEQKAKRLRKEERRKLRVTWKPEGMLVEIREFSRDPSEMNNNNARDVRDGKEKEGLMFKQHMEMMDVDVDEEDDQPMEQTFFDFKEPSPIDFTRISQDDRGRNYDPFGGGLLKPESPERQIQESREATTLMAFYAFKSDIPPCPREPADPYTGENVETKPFGEPDDATIVRRLARFQQPVPSAPAFDINAILQQLAPQTQPAPLPVSDQNLSAIQNLLQQTSNPYQPAPAQLQNYAPAPAPQPPPPEAQPPNPLFDILASLNGHVQSQAQPPAPQQYAPPPAAPPQLDLSTLLASLQQGQLNPQTMQSFGVPLASNTPELYVDPERKRMLEQGYEAERNGNLDYSSDGNRSNKRQKTKNNTNNNNPGNPEKKFLYPCRFFKEGKCKKGANCTFRHD</sequence>
<feature type="compositionally biased region" description="Low complexity" evidence="5">
    <location>
        <begin position="576"/>
        <end position="586"/>
    </location>
</feature>
<feature type="region of interest" description="Disordered" evidence="5">
    <location>
        <begin position="655"/>
        <end position="684"/>
    </location>
</feature>
<dbReference type="PANTHER" id="PTHR46557:SF1">
    <property type="entry name" value="SERINE_THREONINE-PROTEIN PHOSPHATASE 1 REGULATORY SUBUNIT 10"/>
    <property type="match status" value="1"/>
</dbReference>
<dbReference type="InterPro" id="IPR036855">
    <property type="entry name" value="Znf_CCCH_sf"/>
</dbReference>
<feature type="domain" description="C3H1-type" evidence="6">
    <location>
        <begin position="1049"/>
        <end position="1069"/>
    </location>
</feature>
<feature type="compositionally biased region" description="Pro residues" evidence="5">
    <location>
        <begin position="944"/>
        <end position="957"/>
    </location>
</feature>
<feature type="compositionally biased region" description="Low complexity" evidence="5">
    <location>
        <begin position="1031"/>
        <end position="1041"/>
    </location>
</feature>
<name>A0A517KY62_9PEZI</name>
<feature type="zinc finger region" description="C3H1-type" evidence="4">
    <location>
        <begin position="1049"/>
        <end position="1069"/>
    </location>
</feature>
<dbReference type="InterPro" id="IPR000571">
    <property type="entry name" value="Znf_CCCH"/>
</dbReference>
<keyword evidence="1 4" id="KW-0479">Metal-binding</keyword>
<dbReference type="EMBL" id="CP042185">
    <property type="protein sequence ID" value="QDS68325.1"/>
    <property type="molecule type" value="Genomic_DNA"/>
</dbReference>
<keyword evidence="2 4" id="KW-0863">Zinc-finger</keyword>
<dbReference type="GO" id="GO:0072357">
    <property type="term" value="C:PTW/PP1 phosphatase complex"/>
    <property type="evidence" value="ECO:0007669"/>
    <property type="project" value="TreeGrafter"/>
</dbReference>
<dbReference type="STRING" id="50376.A0A517KY62"/>
<feature type="region of interest" description="Disordered" evidence="5">
    <location>
        <begin position="498"/>
        <end position="518"/>
    </location>
</feature>
<feature type="region of interest" description="Disordered" evidence="5">
    <location>
        <begin position="531"/>
        <end position="586"/>
    </location>
</feature>
<dbReference type="PANTHER" id="PTHR46557">
    <property type="entry name" value="SERINE/THREONINE-PROTEIN PHOSPHATASE 1 REGULATORY SUBUNIT 10-RELATED"/>
    <property type="match status" value="1"/>
</dbReference>
<dbReference type="Proteomes" id="UP000316270">
    <property type="component" value="Chromosome 1"/>
</dbReference>
<gene>
    <name evidence="7" type="ORF">FKW77_010691</name>
</gene>
<dbReference type="OrthoDB" id="4347at2759"/>
<evidence type="ECO:0000256" key="1">
    <source>
        <dbReference type="ARBA" id="ARBA00022723"/>
    </source>
</evidence>
<feature type="region of interest" description="Disordered" evidence="5">
    <location>
        <begin position="896"/>
        <end position="960"/>
    </location>
</feature>
<feature type="region of interest" description="Disordered" evidence="5">
    <location>
        <begin position="92"/>
        <end position="118"/>
    </location>
</feature>
<dbReference type="GO" id="GO:0008270">
    <property type="term" value="F:zinc ion binding"/>
    <property type="evidence" value="ECO:0007669"/>
    <property type="project" value="UniProtKB-KW"/>
</dbReference>
<dbReference type="SUPFAM" id="SSF90229">
    <property type="entry name" value="CCCH zinc finger"/>
    <property type="match status" value="1"/>
</dbReference>
<keyword evidence="8" id="KW-1185">Reference proteome</keyword>
<accession>A0A517KY62</accession>
<protein>
    <recommendedName>
        <fullName evidence="6">C3H1-type domain-containing protein</fullName>
    </recommendedName>
</protein>
<dbReference type="Gene3D" id="2.30.30.1190">
    <property type="match status" value="1"/>
</dbReference>
<feature type="compositionally biased region" description="Pro residues" evidence="5">
    <location>
        <begin position="911"/>
        <end position="926"/>
    </location>
</feature>
<dbReference type="AlphaFoldDB" id="A0A517KY62"/>
<organism evidence="7 8">
    <name type="scientific">Venturia effusa</name>
    <dbReference type="NCBI Taxonomy" id="50376"/>
    <lineage>
        <taxon>Eukaryota</taxon>
        <taxon>Fungi</taxon>
        <taxon>Dikarya</taxon>
        <taxon>Ascomycota</taxon>
        <taxon>Pezizomycotina</taxon>
        <taxon>Dothideomycetes</taxon>
        <taxon>Pleosporomycetidae</taxon>
        <taxon>Venturiales</taxon>
        <taxon>Venturiaceae</taxon>
        <taxon>Venturia</taxon>
    </lineage>
</organism>
<feature type="region of interest" description="Disordered" evidence="5">
    <location>
        <begin position="1009"/>
        <end position="1045"/>
    </location>
</feature>
<evidence type="ECO:0000313" key="7">
    <source>
        <dbReference type="EMBL" id="QDS68325.1"/>
    </source>
</evidence>
<evidence type="ECO:0000256" key="5">
    <source>
        <dbReference type="SAM" id="MobiDB-lite"/>
    </source>
</evidence>
<dbReference type="PROSITE" id="PS50103">
    <property type="entry name" value="ZF_C3H1"/>
    <property type="match status" value="1"/>
</dbReference>
<feature type="compositionally biased region" description="Acidic residues" evidence="5">
    <location>
        <begin position="294"/>
        <end position="308"/>
    </location>
</feature>
<evidence type="ECO:0000313" key="8">
    <source>
        <dbReference type="Proteomes" id="UP000316270"/>
    </source>
</evidence>
<feature type="compositionally biased region" description="Low complexity" evidence="5">
    <location>
        <begin position="897"/>
        <end position="910"/>
    </location>
</feature>
<evidence type="ECO:0000256" key="2">
    <source>
        <dbReference type="ARBA" id="ARBA00022771"/>
    </source>
</evidence>
<evidence type="ECO:0000256" key="4">
    <source>
        <dbReference type="PROSITE-ProRule" id="PRU00723"/>
    </source>
</evidence>
<feature type="compositionally biased region" description="Polar residues" evidence="5">
    <location>
        <begin position="94"/>
        <end position="118"/>
    </location>
</feature>
<dbReference type="GO" id="GO:0008157">
    <property type="term" value="F:protein phosphatase 1 binding"/>
    <property type="evidence" value="ECO:0007669"/>
    <property type="project" value="TreeGrafter"/>
</dbReference>
<feature type="region of interest" description="Disordered" evidence="5">
    <location>
        <begin position="275"/>
        <end position="324"/>
    </location>
</feature>
<evidence type="ECO:0000256" key="3">
    <source>
        <dbReference type="ARBA" id="ARBA00022833"/>
    </source>
</evidence>
<dbReference type="GO" id="GO:0000785">
    <property type="term" value="C:chromatin"/>
    <property type="evidence" value="ECO:0007669"/>
    <property type="project" value="TreeGrafter"/>
</dbReference>
<keyword evidence="3 4" id="KW-0862">Zinc</keyword>
<reference evidence="7 8" key="1">
    <citation type="submission" date="2019-07" db="EMBL/GenBank/DDBJ databases">
        <title>Finished genome of Venturia effusa.</title>
        <authorList>
            <person name="Young C.A."/>
            <person name="Cox M.P."/>
            <person name="Ganley A.R.D."/>
            <person name="David W.J."/>
        </authorList>
    </citation>
    <scope>NUCLEOTIDE SEQUENCE [LARGE SCALE GENOMIC DNA]</scope>
    <source>
        <strain evidence="8">albino</strain>
    </source>
</reference>
<evidence type="ECO:0000259" key="6">
    <source>
        <dbReference type="PROSITE" id="PS50103"/>
    </source>
</evidence>
<proteinExistence type="predicted"/>